<evidence type="ECO:0000256" key="2">
    <source>
        <dbReference type="ARBA" id="ARBA00022679"/>
    </source>
</evidence>
<organism evidence="10 11">
    <name type="scientific">Ajellomyces capsulatus (strain H143)</name>
    <name type="common">Darling's disease fungus</name>
    <name type="synonym">Histoplasma capsulatum</name>
    <dbReference type="NCBI Taxonomy" id="544712"/>
    <lineage>
        <taxon>Eukaryota</taxon>
        <taxon>Fungi</taxon>
        <taxon>Dikarya</taxon>
        <taxon>Ascomycota</taxon>
        <taxon>Pezizomycotina</taxon>
        <taxon>Eurotiomycetes</taxon>
        <taxon>Eurotiomycetidae</taxon>
        <taxon>Onygenales</taxon>
        <taxon>Ajellomycetaceae</taxon>
        <taxon>Histoplasma</taxon>
    </lineage>
</organism>
<dbReference type="InterPro" id="IPR046341">
    <property type="entry name" value="SET_dom_sf"/>
</dbReference>
<dbReference type="Pfam" id="PF01753">
    <property type="entry name" value="zf-MYND"/>
    <property type="match status" value="1"/>
</dbReference>
<keyword evidence="5 7" id="KW-0863">Zinc-finger</keyword>
<dbReference type="STRING" id="544712.C6HCJ3"/>
<dbReference type="PROSITE" id="PS50280">
    <property type="entry name" value="SET"/>
    <property type="match status" value="1"/>
</dbReference>
<keyword evidence="1" id="KW-0489">Methyltransferase</keyword>
<evidence type="ECO:0000256" key="1">
    <source>
        <dbReference type="ARBA" id="ARBA00022603"/>
    </source>
</evidence>
<evidence type="ECO:0000256" key="3">
    <source>
        <dbReference type="ARBA" id="ARBA00022691"/>
    </source>
</evidence>
<keyword evidence="6" id="KW-0862">Zinc</keyword>
<dbReference type="OrthoDB" id="341421at2759"/>
<dbReference type="VEuPathDB" id="FungiDB:HCDG_03742"/>
<dbReference type="Pfam" id="PF09273">
    <property type="entry name" value="Rubis-subs-bind"/>
    <property type="match status" value="1"/>
</dbReference>
<dbReference type="PANTHER" id="PTHR13271">
    <property type="entry name" value="UNCHARACTERIZED PUTATIVE METHYLTRANSFERASE"/>
    <property type="match status" value="1"/>
</dbReference>
<dbReference type="GO" id="GO:0032259">
    <property type="term" value="P:methylation"/>
    <property type="evidence" value="ECO:0007669"/>
    <property type="project" value="UniProtKB-KW"/>
</dbReference>
<dbReference type="CDD" id="cd10527">
    <property type="entry name" value="SET_LSMT"/>
    <property type="match status" value="1"/>
</dbReference>
<keyword evidence="4" id="KW-0479">Metal-binding</keyword>
<evidence type="ECO:0000259" key="9">
    <source>
        <dbReference type="PROSITE" id="PS50865"/>
    </source>
</evidence>
<evidence type="ECO:0000256" key="6">
    <source>
        <dbReference type="ARBA" id="ARBA00022833"/>
    </source>
</evidence>
<protein>
    <submittedName>
        <fullName evidence="10">Uncharacterized protein</fullName>
    </submittedName>
</protein>
<dbReference type="Pfam" id="PF00856">
    <property type="entry name" value="SET"/>
    <property type="match status" value="1"/>
</dbReference>
<dbReference type="PROSITE" id="PS50865">
    <property type="entry name" value="ZF_MYND_2"/>
    <property type="match status" value="1"/>
</dbReference>
<dbReference type="Gene3D" id="6.10.140.2220">
    <property type="match status" value="1"/>
</dbReference>
<accession>C6HCJ3</accession>
<dbReference type="SUPFAM" id="SSF82199">
    <property type="entry name" value="SET domain"/>
    <property type="match status" value="1"/>
</dbReference>
<evidence type="ECO:0000256" key="4">
    <source>
        <dbReference type="ARBA" id="ARBA00022723"/>
    </source>
</evidence>
<keyword evidence="3" id="KW-0949">S-adenosyl-L-methionine</keyword>
<dbReference type="AlphaFoldDB" id="C6HCJ3"/>
<keyword evidence="2" id="KW-0808">Transferase</keyword>
<dbReference type="InterPro" id="IPR015353">
    <property type="entry name" value="Rubisco_LSMT_subst-bd"/>
</dbReference>
<dbReference type="GO" id="GO:0005634">
    <property type="term" value="C:nucleus"/>
    <property type="evidence" value="ECO:0007669"/>
    <property type="project" value="TreeGrafter"/>
</dbReference>
<reference evidence="11" key="1">
    <citation type="submission" date="2009-05" db="EMBL/GenBank/DDBJ databases">
        <title>The genome sequence of Ajellomyces capsulatus strain H143.</title>
        <authorList>
            <person name="Champion M."/>
            <person name="Cuomo C.A."/>
            <person name="Ma L.-J."/>
            <person name="Henn M.R."/>
            <person name="Sil A."/>
            <person name="Goldman B."/>
            <person name="Young S.K."/>
            <person name="Kodira C.D."/>
            <person name="Zeng Q."/>
            <person name="Koehrsen M."/>
            <person name="Alvarado L."/>
            <person name="Berlin A.M."/>
            <person name="Borenstein D."/>
            <person name="Chen Z."/>
            <person name="Engels R."/>
            <person name="Freedman E."/>
            <person name="Gellesch M."/>
            <person name="Goldberg J."/>
            <person name="Griggs A."/>
            <person name="Gujja S."/>
            <person name="Heiman D.I."/>
            <person name="Hepburn T.A."/>
            <person name="Howarth C."/>
            <person name="Jen D."/>
            <person name="Larson L."/>
            <person name="Lewis B."/>
            <person name="Mehta T."/>
            <person name="Park D."/>
            <person name="Pearson M."/>
            <person name="Roberts A."/>
            <person name="Saif S."/>
            <person name="Shea T.D."/>
            <person name="Shenoy N."/>
            <person name="Sisk P."/>
            <person name="Stolte C."/>
            <person name="Sykes S."/>
            <person name="Walk T."/>
            <person name="White J."/>
            <person name="Yandava C."/>
            <person name="Klein B."/>
            <person name="McEwen J.G."/>
            <person name="Puccia R."/>
            <person name="Goldman G.H."/>
            <person name="Felipe M.S."/>
            <person name="Nino-Vega G."/>
            <person name="San-Blas G."/>
            <person name="Taylor J.W."/>
            <person name="Mendoza L."/>
            <person name="Galagan J.E."/>
            <person name="Nusbaum C."/>
            <person name="Birren B.W."/>
        </authorList>
    </citation>
    <scope>NUCLEOTIDE SEQUENCE [LARGE SCALE GENOMIC DNA]</scope>
    <source>
        <strain evidence="11">H143</strain>
    </source>
</reference>
<evidence type="ECO:0000313" key="10">
    <source>
        <dbReference type="EMBL" id="EER42283.1"/>
    </source>
</evidence>
<feature type="domain" description="MYND-type" evidence="9">
    <location>
        <begin position="421"/>
        <end position="459"/>
    </location>
</feature>
<dbReference type="GO" id="GO:0016279">
    <property type="term" value="F:protein-lysine N-methyltransferase activity"/>
    <property type="evidence" value="ECO:0007669"/>
    <property type="project" value="TreeGrafter"/>
</dbReference>
<dbReference type="Gene3D" id="3.90.1410.10">
    <property type="entry name" value="set domain protein methyltransferase, domain 1"/>
    <property type="match status" value="1"/>
</dbReference>
<evidence type="ECO:0000259" key="8">
    <source>
        <dbReference type="PROSITE" id="PS50280"/>
    </source>
</evidence>
<dbReference type="EMBL" id="GG692422">
    <property type="protein sequence ID" value="EER42283.1"/>
    <property type="molecule type" value="Genomic_DNA"/>
</dbReference>
<dbReference type="InterPro" id="IPR036464">
    <property type="entry name" value="Rubisco_LSMT_subst-bd_sf"/>
</dbReference>
<dbReference type="Proteomes" id="UP000002624">
    <property type="component" value="Unassembled WGS sequence"/>
</dbReference>
<dbReference type="PROSITE" id="PS01360">
    <property type="entry name" value="ZF_MYND_1"/>
    <property type="match status" value="1"/>
</dbReference>
<dbReference type="SUPFAM" id="SSF144232">
    <property type="entry name" value="HIT/MYND zinc finger-like"/>
    <property type="match status" value="1"/>
</dbReference>
<gene>
    <name evidence="10" type="ORF">HCDG_03742</name>
</gene>
<evidence type="ECO:0000256" key="7">
    <source>
        <dbReference type="PROSITE-ProRule" id="PRU00134"/>
    </source>
</evidence>
<sequence length="471" mass="52536">MEGWLKQSGAVGLDVLELADFQVIGRGVKTLRHFKEGERILTIPSDVLWTVEHAYADSLLGPTLHSARPPLSVDDTLATYILFVRSRESGYNGLRSHLAALPKSYSSSIFFTEDELEVCTGTSLYAITKQLGRCIQDDYKALVVRLLIQHRDLFPLSKFTIEDYKWALCTVWSRAMDFVLPDGKSIRLLAPFADMLNHSSDVRQCHAYDPLSGNLSILAGKDYKAGDQVFIYYGSIPNNRLLRLYGFIIPSNPNDNYELVLETHPMAPFFEQKHKLWESAGLDLTSTISLTLTDPLPKNVLQYLRIQRSSESDLNTIALQQIDPKYEKISDSNEVKVLQSLIKSFCGLLDSFGTQLEELEEQLAEGIYPLGGNAWAAAHVSLGEQQVLRLARKRAEDILAVVESGSGNEKGSLSAPAPVRCANCGKNSVRLMMCGRCKAVMYCGRTCQVAHYKEHKAKCQRTASKDGFQTN</sequence>
<dbReference type="GO" id="GO:0008270">
    <property type="term" value="F:zinc ion binding"/>
    <property type="evidence" value="ECO:0007669"/>
    <property type="project" value="UniProtKB-KW"/>
</dbReference>
<proteinExistence type="predicted"/>
<dbReference type="PANTHER" id="PTHR13271:SF34">
    <property type="entry name" value="N-LYSINE METHYLTRANSFERASE SETD6"/>
    <property type="match status" value="1"/>
</dbReference>
<dbReference type="Gene3D" id="3.90.1420.10">
    <property type="entry name" value="Rubisco LSMT, substrate-binding domain"/>
    <property type="match status" value="1"/>
</dbReference>
<evidence type="ECO:0000313" key="11">
    <source>
        <dbReference type="Proteomes" id="UP000002624"/>
    </source>
</evidence>
<dbReference type="InterPro" id="IPR001214">
    <property type="entry name" value="SET_dom"/>
</dbReference>
<name>C6HCJ3_AJECH</name>
<dbReference type="OMA" id="QHIDGIF"/>
<dbReference type="SUPFAM" id="SSF81822">
    <property type="entry name" value="RuBisCo LSMT C-terminal, substrate-binding domain"/>
    <property type="match status" value="1"/>
</dbReference>
<dbReference type="InterPro" id="IPR002893">
    <property type="entry name" value="Znf_MYND"/>
</dbReference>
<evidence type="ECO:0000256" key="5">
    <source>
        <dbReference type="ARBA" id="ARBA00022771"/>
    </source>
</evidence>
<dbReference type="InterPro" id="IPR050600">
    <property type="entry name" value="SETD3_SETD6_MTase"/>
</dbReference>
<feature type="domain" description="SET" evidence="8">
    <location>
        <begin position="14"/>
        <end position="234"/>
    </location>
</feature>
<dbReference type="HOGENOM" id="CLU_587389_0_0_1"/>